<proteinExistence type="predicted"/>
<comment type="caution">
    <text evidence="1">The sequence shown here is derived from an EMBL/GenBank/DDBJ whole genome shotgun (WGS) entry which is preliminary data.</text>
</comment>
<gene>
    <name evidence="1" type="ORF">DGAL_LOCUS5317</name>
</gene>
<organism evidence="1 2">
    <name type="scientific">Daphnia galeata</name>
    <dbReference type="NCBI Taxonomy" id="27404"/>
    <lineage>
        <taxon>Eukaryota</taxon>
        <taxon>Metazoa</taxon>
        <taxon>Ecdysozoa</taxon>
        <taxon>Arthropoda</taxon>
        <taxon>Crustacea</taxon>
        <taxon>Branchiopoda</taxon>
        <taxon>Diplostraca</taxon>
        <taxon>Cladocera</taxon>
        <taxon>Anomopoda</taxon>
        <taxon>Daphniidae</taxon>
        <taxon>Daphnia</taxon>
    </lineage>
</organism>
<dbReference type="EMBL" id="CAKKLH010000093">
    <property type="protein sequence ID" value="CAH0102793.1"/>
    <property type="molecule type" value="Genomic_DNA"/>
</dbReference>
<evidence type="ECO:0000313" key="1">
    <source>
        <dbReference type="EMBL" id="CAH0102793.1"/>
    </source>
</evidence>
<sequence length="83" mass="9714">MEELKSLEEDFERKSSFNCHLPFLFKERIKIQALLVIRRIFTQANLEHPHWLYLESFLDSIQGSASSRSSEVGLSLVLKDFVD</sequence>
<dbReference type="Proteomes" id="UP000789390">
    <property type="component" value="Unassembled WGS sequence"/>
</dbReference>
<name>A0A8J2RH67_9CRUS</name>
<protein>
    <submittedName>
        <fullName evidence="1">Uncharacterized protein</fullName>
    </submittedName>
</protein>
<reference evidence="1" key="1">
    <citation type="submission" date="2021-11" db="EMBL/GenBank/DDBJ databases">
        <authorList>
            <person name="Schell T."/>
        </authorList>
    </citation>
    <scope>NUCLEOTIDE SEQUENCE</scope>
    <source>
        <strain evidence="1">M5</strain>
    </source>
</reference>
<accession>A0A8J2RH67</accession>
<evidence type="ECO:0000313" key="2">
    <source>
        <dbReference type="Proteomes" id="UP000789390"/>
    </source>
</evidence>
<keyword evidence="2" id="KW-1185">Reference proteome</keyword>
<dbReference type="AlphaFoldDB" id="A0A8J2RH67"/>